<dbReference type="SUPFAM" id="SSF111283">
    <property type="entry name" value="Putative modulator of DNA gyrase, PmbA/TldD"/>
    <property type="match status" value="1"/>
</dbReference>
<dbReference type="InterPro" id="IPR045569">
    <property type="entry name" value="Metalloprtase-TldD/E_C"/>
</dbReference>
<dbReference type="Pfam" id="PF19289">
    <property type="entry name" value="PmbA_TldD_3rd"/>
    <property type="match status" value="1"/>
</dbReference>
<evidence type="ECO:0000259" key="2">
    <source>
        <dbReference type="Pfam" id="PF01523"/>
    </source>
</evidence>
<evidence type="ECO:0000259" key="4">
    <source>
        <dbReference type="Pfam" id="PF19290"/>
    </source>
</evidence>
<gene>
    <name evidence="5" type="ORF">SAMN02745912_01501</name>
</gene>
<dbReference type="GO" id="GO:0006508">
    <property type="term" value="P:proteolysis"/>
    <property type="evidence" value="ECO:0007669"/>
    <property type="project" value="InterPro"/>
</dbReference>
<accession>A0A1M6N074</accession>
<evidence type="ECO:0000313" key="5">
    <source>
        <dbReference type="EMBL" id="SHJ89091.1"/>
    </source>
</evidence>
<dbReference type="InterPro" id="IPR035068">
    <property type="entry name" value="TldD/PmbA_N"/>
</dbReference>
<proteinExistence type="inferred from homology"/>
<dbReference type="InterPro" id="IPR002510">
    <property type="entry name" value="Metalloprtase-TldD/E_N"/>
</dbReference>
<comment type="similarity">
    <text evidence="1">Belongs to the peptidase U62 family.</text>
</comment>
<dbReference type="GO" id="GO:0008237">
    <property type="term" value="F:metallopeptidase activity"/>
    <property type="evidence" value="ECO:0007669"/>
    <property type="project" value="InterPro"/>
</dbReference>
<dbReference type="OrthoDB" id="9803618at2"/>
<dbReference type="Gene3D" id="3.30.2290.10">
    <property type="entry name" value="PmbA/TldD superfamily"/>
    <property type="match status" value="1"/>
</dbReference>
<evidence type="ECO:0000256" key="1">
    <source>
        <dbReference type="ARBA" id="ARBA00005836"/>
    </source>
</evidence>
<feature type="domain" description="Metalloprotease TldD/E central" evidence="4">
    <location>
        <begin position="113"/>
        <end position="218"/>
    </location>
</feature>
<feature type="domain" description="Metalloprotease TldD/E C-terminal" evidence="3">
    <location>
        <begin position="226"/>
        <end position="450"/>
    </location>
</feature>
<evidence type="ECO:0000313" key="6">
    <source>
        <dbReference type="Proteomes" id="UP000184465"/>
    </source>
</evidence>
<dbReference type="GO" id="GO:0005829">
    <property type="term" value="C:cytosol"/>
    <property type="evidence" value="ECO:0007669"/>
    <property type="project" value="TreeGrafter"/>
</dbReference>
<keyword evidence="6" id="KW-1185">Reference proteome</keyword>
<dbReference type="InterPro" id="IPR045570">
    <property type="entry name" value="Metalloprtase-TldD/E_cen_dom"/>
</dbReference>
<sequence>MDMRQLVKILFERGREKEIKDMEVFIQRKKNLNIRVFKGEIDNYSISDENGLSFRGIYNGKMGYSYTEKLDESSIDILIKEVIDNAKIIDSNDAEYIFEGSNDYKEINNFNEELENISNEEKVNFVKSMEQEALKADKRVEAVNYCIYGEGMEHNLLINTKGLDLENKSNTAHAYISVMVKENDDIKTGANYGISNNYRDFDFKTLSREAVHEGISMLGANSIESDNYPIILRNDAAASLLNAYSNIFSAENVQKGLSLLKGKINHSIANSIITLVDDPFMEGGIMLQSFDGEGVASKKKNVIEKGVLKTYLYNLKTAKKDGVKSTGNGYKASYKSVTSISPTNMYIEKGNISLEKMIEKMKKGIVITAFQGLHAGVNIVSGDFSLSAHGYLIENGKLSRPINQITVAGNFYDMLKNVEELGDDLKFAIPRGGGYIGSPSLKIKELSISGK</sequence>
<dbReference type="Pfam" id="PF01523">
    <property type="entry name" value="PmbA_TldD_1st"/>
    <property type="match status" value="1"/>
</dbReference>
<dbReference type="InterPro" id="IPR047657">
    <property type="entry name" value="PmbA"/>
</dbReference>
<feature type="domain" description="Metalloprotease TldD/E N-terminal" evidence="2">
    <location>
        <begin position="23"/>
        <end position="86"/>
    </location>
</feature>
<dbReference type="Pfam" id="PF19290">
    <property type="entry name" value="PmbA_TldD_2nd"/>
    <property type="match status" value="1"/>
</dbReference>
<reference evidence="5 6" key="1">
    <citation type="submission" date="2016-11" db="EMBL/GenBank/DDBJ databases">
        <authorList>
            <person name="Jaros S."/>
            <person name="Januszkiewicz K."/>
            <person name="Wedrychowicz H."/>
        </authorList>
    </citation>
    <scope>NUCLEOTIDE SEQUENCE [LARGE SCALE GENOMIC DNA]</scope>
    <source>
        <strain evidence="5 6">DSM 15212</strain>
    </source>
</reference>
<dbReference type="Proteomes" id="UP000184465">
    <property type="component" value="Unassembled WGS sequence"/>
</dbReference>
<dbReference type="PANTHER" id="PTHR43421">
    <property type="entry name" value="METALLOPROTEASE PMBA"/>
    <property type="match status" value="1"/>
</dbReference>
<name>A0A1M6N074_PARC5</name>
<dbReference type="EMBL" id="FRAG01000014">
    <property type="protein sequence ID" value="SHJ89091.1"/>
    <property type="molecule type" value="Genomic_DNA"/>
</dbReference>
<organism evidence="5 6">
    <name type="scientific">Paramaledivibacter caminithermalis (strain DSM 15212 / CIP 107654 / DViRD3)</name>
    <name type="common">Clostridium caminithermale</name>
    <dbReference type="NCBI Taxonomy" id="1121301"/>
    <lineage>
        <taxon>Bacteria</taxon>
        <taxon>Bacillati</taxon>
        <taxon>Bacillota</taxon>
        <taxon>Clostridia</taxon>
        <taxon>Peptostreptococcales</taxon>
        <taxon>Caminicellaceae</taxon>
        <taxon>Paramaledivibacter</taxon>
    </lineage>
</organism>
<dbReference type="PANTHER" id="PTHR43421:SF1">
    <property type="entry name" value="METALLOPROTEASE PMBA"/>
    <property type="match status" value="1"/>
</dbReference>
<evidence type="ECO:0000259" key="3">
    <source>
        <dbReference type="Pfam" id="PF19289"/>
    </source>
</evidence>
<dbReference type="InterPro" id="IPR036059">
    <property type="entry name" value="TldD/PmbA_sf"/>
</dbReference>
<protein>
    <submittedName>
        <fullName evidence="5">PmbA protein</fullName>
    </submittedName>
</protein>
<dbReference type="STRING" id="1121301.SAMN02745912_01501"/>
<dbReference type="RefSeq" id="WP_073148517.1">
    <property type="nucleotide sequence ID" value="NZ_FRAG01000014.1"/>
</dbReference>
<dbReference type="AlphaFoldDB" id="A0A1M6N074"/>